<sequence length="165" mass="18235">MPGEQRSNSRSAFNRRSELLDEINIRLLGELREAPRMSMSELARRVGMSAPAVTERIQRLERVGVITGYQLQIDPASLGLPVSAFVRIRPAPGQLPKVAALAEELENVSECHRITGEDCFLVRIHAGAVDELEELLDRFLMFGQTTTSIVVSTPVPPRPLPLPPT</sequence>
<keyword evidence="3" id="KW-0804">Transcription</keyword>
<dbReference type="SMART" id="SM00418">
    <property type="entry name" value="HTH_ARSR"/>
    <property type="match status" value="1"/>
</dbReference>
<evidence type="ECO:0000256" key="2">
    <source>
        <dbReference type="ARBA" id="ARBA00023125"/>
    </source>
</evidence>
<evidence type="ECO:0000313" key="6">
    <source>
        <dbReference type="Proteomes" id="UP001210380"/>
    </source>
</evidence>
<comment type="caution">
    <text evidence="5">The sequence shown here is derived from an EMBL/GenBank/DDBJ whole genome shotgun (WGS) entry which is preliminary data.</text>
</comment>
<dbReference type="InterPro" id="IPR019888">
    <property type="entry name" value="Tscrpt_reg_AsnC-like"/>
</dbReference>
<keyword evidence="2" id="KW-0238">DNA-binding</keyword>
<dbReference type="PANTHER" id="PTHR30154">
    <property type="entry name" value="LEUCINE-RESPONSIVE REGULATORY PROTEIN"/>
    <property type="match status" value="1"/>
</dbReference>
<feature type="domain" description="HTH asnC-type" evidence="4">
    <location>
        <begin position="20"/>
        <end position="81"/>
    </location>
</feature>
<reference evidence="5 6" key="1">
    <citation type="submission" date="2022-11" db="EMBL/GenBank/DDBJ databases">
        <title>Draft genome sequence of Saccharopolyspora sp. WRP15-2 isolated from rhizosphere soils of wild rice in Thailand.</title>
        <authorList>
            <person name="Duangmal K."/>
            <person name="Kammanee S."/>
            <person name="Muangham S."/>
        </authorList>
    </citation>
    <scope>NUCLEOTIDE SEQUENCE [LARGE SCALE GENOMIC DNA]</scope>
    <source>
        <strain evidence="5 6">WRP15-2</strain>
    </source>
</reference>
<evidence type="ECO:0000256" key="1">
    <source>
        <dbReference type="ARBA" id="ARBA00023015"/>
    </source>
</evidence>
<dbReference type="Gene3D" id="3.30.70.920">
    <property type="match status" value="1"/>
</dbReference>
<name>A0ABT4UZ18_9PSEU</name>
<dbReference type="EMBL" id="JAQGLA010000021">
    <property type="protein sequence ID" value="MDA3626970.1"/>
    <property type="molecule type" value="Genomic_DNA"/>
</dbReference>
<keyword evidence="1" id="KW-0805">Transcription regulation</keyword>
<dbReference type="InterPro" id="IPR019887">
    <property type="entry name" value="Tscrpt_reg_AsnC/Lrp_C"/>
</dbReference>
<dbReference type="CDD" id="cd00090">
    <property type="entry name" value="HTH_ARSR"/>
    <property type="match status" value="1"/>
</dbReference>
<dbReference type="InterPro" id="IPR011991">
    <property type="entry name" value="ArsR-like_HTH"/>
</dbReference>
<proteinExistence type="predicted"/>
<gene>
    <name evidence="5" type="ORF">OU415_16115</name>
</gene>
<dbReference type="PANTHER" id="PTHR30154:SF53">
    <property type="entry name" value="HTH-TYPE TRANSCRIPTIONAL REGULATOR LRPC"/>
    <property type="match status" value="1"/>
</dbReference>
<dbReference type="InterPro" id="IPR036388">
    <property type="entry name" value="WH-like_DNA-bd_sf"/>
</dbReference>
<evidence type="ECO:0000256" key="3">
    <source>
        <dbReference type="ARBA" id="ARBA00023163"/>
    </source>
</evidence>
<dbReference type="InterPro" id="IPR000485">
    <property type="entry name" value="AsnC-type_HTH_dom"/>
</dbReference>
<dbReference type="Proteomes" id="UP001210380">
    <property type="component" value="Unassembled WGS sequence"/>
</dbReference>
<protein>
    <submittedName>
        <fullName evidence="5">Lrp/AsnC family transcriptional regulator</fullName>
    </submittedName>
</protein>
<organism evidence="5 6">
    <name type="scientific">Saccharopolyspora oryzae</name>
    <dbReference type="NCBI Taxonomy" id="2997343"/>
    <lineage>
        <taxon>Bacteria</taxon>
        <taxon>Bacillati</taxon>
        <taxon>Actinomycetota</taxon>
        <taxon>Actinomycetes</taxon>
        <taxon>Pseudonocardiales</taxon>
        <taxon>Pseudonocardiaceae</taxon>
        <taxon>Saccharopolyspora</taxon>
    </lineage>
</organism>
<dbReference type="SUPFAM" id="SSF54909">
    <property type="entry name" value="Dimeric alpha+beta barrel"/>
    <property type="match status" value="1"/>
</dbReference>
<dbReference type="SMART" id="SM00344">
    <property type="entry name" value="HTH_ASNC"/>
    <property type="match status" value="1"/>
</dbReference>
<dbReference type="PRINTS" id="PR00033">
    <property type="entry name" value="HTHASNC"/>
</dbReference>
<dbReference type="Pfam" id="PF13404">
    <property type="entry name" value="HTH_AsnC-type"/>
    <property type="match status" value="1"/>
</dbReference>
<evidence type="ECO:0000313" key="5">
    <source>
        <dbReference type="EMBL" id="MDA3626970.1"/>
    </source>
</evidence>
<dbReference type="SUPFAM" id="SSF46785">
    <property type="entry name" value="Winged helix' DNA-binding domain"/>
    <property type="match status" value="1"/>
</dbReference>
<dbReference type="InterPro" id="IPR036390">
    <property type="entry name" value="WH_DNA-bd_sf"/>
</dbReference>
<evidence type="ECO:0000259" key="4">
    <source>
        <dbReference type="PROSITE" id="PS50956"/>
    </source>
</evidence>
<dbReference type="InterPro" id="IPR011008">
    <property type="entry name" value="Dimeric_a/b-barrel"/>
</dbReference>
<accession>A0ABT4UZ18</accession>
<dbReference type="InterPro" id="IPR001845">
    <property type="entry name" value="HTH_ArsR_DNA-bd_dom"/>
</dbReference>
<dbReference type="PROSITE" id="PS50956">
    <property type="entry name" value="HTH_ASNC_2"/>
    <property type="match status" value="1"/>
</dbReference>
<dbReference type="RefSeq" id="WP_270949596.1">
    <property type="nucleotide sequence ID" value="NZ_JAQGLA010000021.1"/>
</dbReference>
<keyword evidence="6" id="KW-1185">Reference proteome</keyword>
<dbReference type="Gene3D" id="1.10.10.10">
    <property type="entry name" value="Winged helix-like DNA-binding domain superfamily/Winged helix DNA-binding domain"/>
    <property type="match status" value="1"/>
</dbReference>
<dbReference type="InterPro" id="IPR019885">
    <property type="entry name" value="Tscrpt_reg_HTH_AsnC-type_CS"/>
</dbReference>
<dbReference type="PROSITE" id="PS00519">
    <property type="entry name" value="HTH_ASNC_1"/>
    <property type="match status" value="1"/>
</dbReference>
<dbReference type="Pfam" id="PF01037">
    <property type="entry name" value="AsnC_trans_reg"/>
    <property type="match status" value="1"/>
</dbReference>